<protein>
    <submittedName>
        <fullName evidence="1">Uncharacterized protein</fullName>
    </submittedName>
</protein>
<accession>A0A9E8RY43</accession>
<proteinExistence type="predicted"/>
<organism evidence="1 2">
    <name type="scientific">Fervidibacillus halotolerans</name>
    <dbReference type="NCBI Taxonomy" id="2980027"/>
    <lineage>
        <taxon>Bacteria</taxon>
        <taxon>Bacillati</taxon>
        <taxon>Bacillota</taxon>
        <taxon>Bacilli</taxon>
        <taxon>Bacillales</taxon>
        <taxon>Bacillaceae</taxon>
        <taxon>Fervidibacillus</taxon>
    </lineage>
</organism>
<evidence type="ECO:0000313" key="1">
    <source>
        <dbReference type="EMBL" id="WAA12466.1"/>
    </source>
</evidence>
<dbReference type="RefSeq" id="WP_275420602.1">
    <property type="nucleotide sequence ID" value="NZ_CP106877.1"/>
</dbReference>
<dbReference type="EMBL" id="CP106877">
    <property type="protein sequence ID" value="WAA12466.1"/>
    <property type="molecule type" value="Genomic_DNA"/>
</dbReference>
<dbReference type="KEGG" id="fhl:OE105_13215"/>
<dbReference type="AlphaFoldDB" id="A0A9E8RY43"/>
<name>A0A9E8RY43_9BACI</name>
<reference evidence="1" key="1">
    <citation type="submission" date="2022-09" db="EMBL/GenBank/DDBJ databases">
        <title>Complete Genomes of Fervidibacillus albus and Fervidibacillus halotolerans isolated from tidal flat sediments.</title>
        <authorList>
            <person name="Kwon K.K."/>
            <person name="Yang S.-H."/>
            <person name="Park M.J."/>
            <person name="Oh H.-M."/>
        </authorList>
    </citation>
    <scope>NUCLEOTIDE SEQUENCE</scope>
    <source>
        <strain evidence="1">MEBiC13594</strain>
    </source>
</reference>
<gene>
    <name evidence="1" type="ORF">OE105_13215</name>
</gene>
<dbReference type="Proteomes" id="UP001164726">
    <property type="component" value="Chromosome"/>
</dbReference>
<evidence type="ECO:0000313" key="2">
    <source>
        <dbReference type="Proteomes" id="UP001164726"/>
    </source>
</evidence>
<keyword evidence="2" id="KW-1185">Reference proteome</keyword>
<sequence length="49" mass="5799">MNQWIGMNFENIGAYRDLSFFIPPPNSPFRLCFSVIENWKTKPNFSIET</sequence>